<organism evidence="2 3">
    <name type="scientific">Stylosanthes scabra</name>
    <dbReference type="NCBI Taxonomy" id="79078"/>
    <lineage>
        <taxon>Eukaryota</taxon>
        <taxon>Viridiplantae</taxon>
        <taxon>Streptophyta</taxon>
        <taxon>Embryophyta</taxon>
        <taxon>Tracheophyta</taxon>
        <taxon>Spermatophyta</taxon>
        <taxon>Magnoliopsida</taxon>
        <taxon>eudicotyledons</taxon>
        <taxon>Gunneridae</taxon>
        <taxon>Pentapetalae</taxon>
        <taxon>rosids</taxon>
        <taxon>fabids</taxon>
        <taxon>Fabales</taxon>
        <taxon>Fabaceae</taxon>
        <taxon>Papilionoideae</taxon>
        <taxon>50 kb inversion clade</taxon>
        <taxon>dalbergioids sensu lato</taxon>
        <taxon>Dalbergieae</taxon>
        <taxon>Pterocarpus clade</taxon>
        <taxon>Stylosanthes</taxon>
    </lineage>
</organism>
<protein>
    <submittedName>
        <fullName evidence="2">Uncharacterized protein</fullName>
    </submittedName>
</protein>
<accession>A0ABU6REF3</accession>
<feature type="region of interest" description="Disordered" evidence="1">
    <location>
        <begin position="1"/>
        <end position="87"/>
    </location>
</feature>
<keyword evidence="3" id="KW-1185">Reference proteome</keyword>
<feature type="compositionally biased region" description="Basic and acidic residues" evidence="1">
    <location>
        <begin position="1"/>
        <end position="10"/>
    </location>
</feature>
<gene>
    <name evidence="2" type="ORF">PIB30_037430</name>
</gene>
<evidence type="ECO:0000313" key="2">
    <source>
        <dbReference type="EMBL" id="MED6122183.1"/>
    </source>
</evidence>
<dbReference type="Proteomes" id="UP001341840">
    <property type="component" value="Unassembled WGS sequence"/>
</dbReference>
<proteinExistence type="predicted"/>
<feature type="compositionally biased region" description="Basic and acidic residues" evidence="1">
    <location>
        <begin position="36"/>
        <end position="47"/>
    </location>
</feature>
<evidence type="ECO:0000256" key="1">
    <source>
        <dbReference type="SAM" id="MobiDB-lite"/>
    </source>
</evidence>
<reference evidence="2 3" key="1">
    <citation type="journal article" date="2023" name="Plants (Basel)">
        <title>Bridging the Gap: Combining Genomics and Transcriptomics Approaches to Understand Stylosanthes scabra, an Orphan Legume from the Brazilian Caatinga.</title>
        <authorList>
            <person name="Ferreira-Neto J.R.C."/>
            <person name="da Silva M.D."/>
            <person name="Binneck E."/>
            <person name="de Melo N.F."/>
            <person name="da Silva R.H."/>
            <person name="de Melo A.L.T.M."/>
            <person name="Pandolfi V."/>
            <person name="Bustamante F.O."/>
            <person name="Brasileiro-Vidal A.C."/>
            <person name="Benko-Iseppon A.M."/>
        </authorList>
    </citation>
    <scope>NUCLEOTIDE SEQUENCE [LARGE SCALE GENOMIC DNA]</scope>
    <source>
        <tissue evidence="2">Leaves</tissue>
    </source>
</reference>
<name>A0ABU6REF3_9FABA</name>
<sequence length="87" mass="9592">MSEELVERRPLSKPNPAQEEKRSKKKHKSNATGGARSEDRPLLDSIRRPAPIIQEETTALGKRKQPNRAAKAKRPNQGDGLGAANAR</sequence>
<comment type="caution">
    <text evidence="2">The sequence shown here is derived from an EMBL/GenBank/DDBJ whole genome shotgun (WGS) entry which is preliminary data.</text>
</comment>
<dbReference type="EMBL" id="JASCZI010030396">
    <property type="protein sequence ID" value="MED6122183.1"/>
    <property type="molecule type" value="Genomic_DNA"/>
</dbReference>
<evidence type="ECO:0000313" key="3">
    <source>
        <dbReference type="Proteomes" id="UP001341840"/>
    </source>
</evidence>
<feature type="compositionally biased region" description="Basic residues" evidence="1">
    <location>
        <begin position="61"/>
        <end position="74"/>
    </location>
</feature>